<reference evidence="2 3" key="1">
    <citation type="submission" date="2023-04" db="EMBL/GenBank/DDBJ databases">
        <title>Tenacibaculum tangerinum sp. nov., isolated from sea tidal flat of South Korea.</title>
        <authorList>
            <person name="Lee S.H."/>
            <person name="Kim J.-J."/>
        </authorList>
    </citation>
    <scope>NUCLEOTIDE SEQUENCE [LARGE SCALE GENOMIC DNA]</scope>
    <source>
        <strain evidence="2 3">GRR-S3-23</strain>
    </source>
</reference>
<dbReference type="Proteomes" id="UP001232001">
    <property type="component" value="Chromosome"/>
</dbReference>
<organism evidence="2 3">
    <name type="scientific">Tenacibaculum tangerinum</name>
    <dbReference type="NCBI Taxonomy" id="3038772"/>
    <lineage>
        <taxon>Bacteria</taxon>
        <taxon>Pseudomonadati</taxon>
        <taxon>Bacteroidota</taxon>
        <taxon>Flavobacteriia</taxon>
        <taxon>Flavobacteriales</taxon>
        <taxon>Flavobacteriaceae</taxon>
        <taxon>Tenacibaculum</taxon>
    </lineage>
</organism>
<feature type="chain" id="PRO_5046408710" evidence="1">
    <location>
        <begin position="20"/>
        <end position="81"/>
    </location>
</feature>
<name>A0ABY8KY00_9FLAO</name>
<protein>
    <submittedName>
        <fullName evidence="2">Uncharacterized protein</fullName>
    </submittedName>
</protein>
<sequence length="81" mass="9096">MKKFLILLAFSGVLFSANMLTKTETAEASLDEWKSTTVECTATKTVGWNYIITYEESTTYQATMRKCVSSWGLCTWNSSCS</sequence>
<accession>A0ABY8KY00</accession>
<evidence type="ECO:0000313" key="3">
    <source>
        <dbReference type="Proteomes" id="UP001232001"/>
    </source>
</evidence>
<keyword evidence="1" id="KW-0732">Signal</keyword>
<dbReference type="EMBL" id="CP122539">
    <property type="protein sequence ID" value="WGH74123.1"/>
    <property type="molecule type" value="Genomic_DNA"/>
</dbReference>
<gene>
    <name evidence="2" type="ORF">P8625_08305</name>
</gene>
<feature type="signal peptide" evidence="1">
    <location>
        <begin position="1"/>
        <end position="19"/>
    </location>
</feature>
<evidence type="ECO:0000313" key="2">
    <source>
        <dbReference type="EMBL" id="WGH74123.1"/>
    </source>
</evidence>
<proteinExistence type="predicted"/>
<dbReference type="RefSeq" id="WP_279650004.1">
    <property type="nucleotide sequence ID" value="NZ_CP122539.1"/>
</dbReference>
<keyword evidence="3" id="KW-1185">Reference proteome</keyword>
<evidence type="ECO:0000256" key="1">
    <source>
        <dbReference type="SAM" id="SignalP"/>
    </source>
</evidence>